<dbReference type="AlphaFoldDB" id="A0A8D9AYH3"/>
<protein>
    <recommendedName>
        <fullName evidence="4">Rhodopsin</fullName>
    </recommendedName>
</protein>
<evidence type="ECO:0000256" key="2">
    <source>
        <dbReference type="SAM" id="Phobius"/>
    </source>
</evidence>
<evidence type="ECO:0008006" key="4">
    <source>
        <dbReference type="Google" id="ProtNLM"/>
    </source>
</evidence>
<dbReference type="EMBL" id="HBUF01596303">
    <property type="protein sequence ID" value="CAG6774875.1"/>
    <property type="molecule type" value="Transcribed_RNA"/>
</dbReference>
<feature type="transmembrane region" description="Helical" evidence="2">
    <location>
        <begin position="103"/>
        <end position="121"/>
    </location>
</feature>
<organism evidence="3">
    <name type="scientific">Cacopsylla melanoneura</name>
    <dbReference type="NCBI Taxonomy" id="428564"/>
    <lineage>
        <taxon>Eukaryota</taxon>
        <taxon>Metazoa</taxon>
        <taxon>Ecdysozoa</taxon>
        <taxon>Arthropoda</taxon>
        <taxon>Hexapoda</taxon>
        <taxon>Insecta</taxon>
        <taxon>Pterygota</taxon>
        <taxon>Neoptera</taxon>
        <taxon>Paraneoptera</taxon>
        <taxon>Hemiptera</taxon>
        <taxon>Sternorrhyncha</taxon>
        <taxon>Psylloidea</taxon>
        <taxon>Psyllidae</taxon>
        <taxon>Psyllinae</taxon>
        <taxon>Cacopsylla</taxon>
    </lineage>
</organism>
<keyword evidence="2" id="KW-1133">Transmembrane helix</keyword>
<feature type="compositionally biased region" description="Low complexity" evidence="1">
    <location>
        <begin position="1"/>
        <end position="15"/>
    </location>
</feature>
<keyword evidence="2" id="KW-0472">Membrane</keyword>
<sequence>MSWQPGGQPGYSPYGQAPPEPGFYPGVHPSAPPPGYPPQGGGYPQPGYPQPGYPPAAGYPAPGYPPPNQGPNMSGYGDIESGGGGGAFDFSEKTIRLAFIRKVYSILMIQFITLILIILAGKSTRFSWFKSASPPHSLVCSRSMSLPSCGCISIRHCSLFHSSQCLSL</sequence>
<keyword evidence="2" id="KW-0812">Transmembrane</keyword>
<proteinExistence type="predicted"/>
<reference evidence="3" key="1">
    <citation type="submission" date="2021-05" db="EMBL/GenBank/DDBJ databases">
        <authorList>
            <person name="Alioto T."/>
            <person name="Alioto T."/>
            <person name="Gomez Garrido J."/>
        </authorList>
    </citation>
    <scope>NUCLEOTIDE SEQUENCE</scope>
</reference>
<evidence type="ECO:0000313" key="3">
    <source>
        <dbReference type="EMBL" id="CAG6774875.1"/>
    </source>
</evidence>
<evidence type="ECO:0000256" key="1">
    <source>
        <dbReference type="SAM" id="MobiDB-lite"/>
    </source>
</evidence>
<accession>A0A8D9AYH3</accession>
<name>A0A8D9AYH3_9HEMI</name>
<feature type="region of interest" description="Disordered" evidence="1">
    <location>
        <begin position="1"/>
        <end position="78"/>
    </location>
</feature>